<protein>
    <submittedName>
        <fullName evidence="1">Uncharacterized protein</fullName>
    </submittedName>
</protein>
<dbReference type="AlphaFoldDB" id="A0AAD6X9L6"/>
<evidence type="ECO:0000313" key="1">
    <source>
        <dbReference type="EMBL" id="KAJ7044258.1"/>
    </source>
</evidence>
<feature type="non-terminal residue" evidence="1">
    <location>
        <position position="291"/>
    </location>
</feature>
<organism evidence="1 2">
    <name type="scientific">Mycena alexandri</name>
    <dbReference type="NCBI Taxonomy" id="1745969"/>
    <lineage>
        <taxon>Eukaryota</taxon>
        <taxon>Fungi</taxon>
        <taxon>Dikarya</taxon>
        <taxon>Basidiomycota</taxon>
        <taxon>Agaricomycotina</taxon>
        <taxon>Agaricomycetes</taxon>
        <taxon>Agaricomycetidae</taxon>
        <taxon>Agaricales</taxon>
        <taxon>Marasmiineae</taxon>
        <taxon>Mycenaceae</taxon>
        <taxon>Mycena</taxon>
    </lineage>
</organism>
<accession>A0AAD6X9L6</accession>
<keyword evidence="2" id="KW-1185">Reference proteome</keyword>
<dbReference type="Proteomes" id="UP001218188">
    <property type="component" value="Unassembled WGS sequence"/>
</dbReference>
<comment type="caution">
    <text evidence="1">The sequence shown here is derived from an EMBL/GenBank/DDBJ whole genome shotgun (WGS) entry which is preliminary data.</text>
</comment>
<reference evidence="1" key="1">
    <citation type="submission" date="2023-03" db="EMBL/GenBank/DDBJ databases">
        <title>Massive genome expansion in bonnet fungi (Mycena s.s.) driven by repeated elements and novel gene families across ecological guilds.</title>
        <authorList>
            <consortium name="Lawrence Berkeley National Laboratory"/>
            <person name="Harder C.B."/>
            <person name="Miyauchi S."/>
            <person name="Viragh M."/>
            <person name="Kuo A."/>
            <person name="Thoen E."/>
            <person name="Andreopoulos B."/>
            <person name="Lu D."/>
            <person name="Skrede I."/>
            <person name="Drula E."/>
            <person name="Henrissat B."/>
            <person name="Morin E."/>
            <person name="Kohler A."/>
            <person name="Barry K."/>
            <person name="LaButti K."/>
            <person name="Morin E."/>
            <person name="Salamov A."/>
            <person name="Lipzen A."/>
            <person name="Mereny Z."/>
            <person name="Hegedus B."/>
            <person name="Baldrian P."/>
            <person name="Stursova M."/>
            <person name="Weitz H."/>
            <person name="Taylor A."/>
            <person name="Grigoriev I.V."/>
            <person name="Nagy L.G."/>
            <person name="Martin F."/>
            <person name="Kauserud H."/>
        </authorList>
    </citation>
    <scope>NUCLEOTIDE SEQUENCE</scope>
    <source>
        <strain evidence="1">CBHHK200</strain>
    </source>
</reference>
<gene>
    <name evidence="1" type="ORF">C8F04DRAFT_942252</name>
</gene>
<proteinExistence type="predicted"/>
<sequence length="291" mass="32238">IVNADGRIVAVLLGRPDGDDWDDVVAEMARVMDGVRRRGVARGVFKSKLRRHRRGNFFKLADGYSLGGGQQVKPGNLAHSKEYRKLLQILRLNHSIRRIAGFQSSGLARYLPKLYAYYASVFKGLFERQPELEQIFSNSIFPSTTYNLGPDVFTAEHLDGHNTPYGMCGLTSGGKYDHKTGGHVYLKQLKLVLEFPSGSSALILSAACEHGNTPIQAGETRYSMTQYAAGELFRWVTYGYQTAKSLLAQVDGEAKKQLLDGEPGERAAWAIGLLSKADELEADRRAVFGKY</sequence>
<evidence type="ECO:0000313" key="2">
    <source>
        <dbReference type="Proteomes" id="UP001218188"/>
    </source>
</evidence>
<name>A0AAD6X9L6_9AGAR</name>
<dbReference type="EMBL" id="JARJCM010000007">
    <property type="protein sequence ID" value="KAJ7044258.1"/>
    <property type="molecule type" value="Genomic_DNA"/>
</dbReference>
<dbReference type="Gene3D" id="3.60.130.30">
    <property type="match status" value="1"/>
</dbReference>